<feature type="transmembrane region" description="Helical" evidence="2">
    <location>
        <begin position="372"/>
        <end position="392"/>
    </location>
</feature>
<keyword evidence="4" id="KW-1185">Reference proteome</keyword>
<evidence type="ECO:0000313" key="4">
    <source>
        <dbReference type="Proteomes" id="UP000282876"/>
    </source>
</evidence>
<dbReference type="Proteomes" id="UP000282876">
    <property type="component" value="Unassembled WGS sequence"/>
</dbReference>
<sequence length="403" mass="46954">PILNYFLNPKQFNTKQFHPKIYKQPKKQNNNIEMFIHLTILLASDYKETLLESLTYSGKEKQLLNLTNVEYQHDNLLFYKDKSHLTFNRTVPTASWSVEIDLNVPKFEYPHQSALYFWYTKDQIKENNENFHGFVGGIEFIGSATELMFAIHEKKDNTKVIKDFLEPTLLKEKNKITMKIIHTPQNLKLEMYSNTFLIYDHLKLLDKDYFGNHEENGYVSMSYTTNTSEKEQGISVSQIRFYERTEFDNYDPLKEINLPKEENLEKDKLEISNAVAKLDHFFKYIQIVMGKPTLGTISKMASLSNKEIKKLVHELSKLKTSVEAQKEFSADEIQKSATNLESRVRDLQKEMMDMQKSIRAMIEAESKLAVNLYYVLLASVFGVVGMALRTFVISQKGKNKLAN</sequence>
<evidence type="ECO:0000313" key="3">
    <source>
        <dbReference type="EMBL" id="RVD91268.1"/>
    </source>
</evidence>
<accession>A0A437AJI6</accession>
<feature type="coiled-coil region" evidence="1">
    <location>
        <begin position="330"/>
        <end position="364"/>
    </location>
</feature>
<feature type="non-terminal residue" evidence="3">
    <location>
        <position position="1"/>
    </location>
</feature>
<keyword evidence="2" id="KW-1133">Transmembrane helix</keyword>
<protein>
    <submittedName>
        <fullName evidence="3">Concanavalin A-like lectin glucanase</fullName>
    </submittedName>
</protein>
<dbReference type="GO" id="GO:0030246">
    <property type="term" value="F:carbohydrate binding"/>
    <property type="evidence" value="ECO:0007669"/>
    <property type="project" value="UniProtKB-KW"/>
</dbReference>
<dbReference type="AlphaFoldDB" id="A0A437AJI6"/>
<evidence type="ECO:0000256" key="1">
    <source>
        <dbReference type="SAM" id="Coils"/>
    </source>
</evidence>
<keyword evidence="1" id="KW-0175">Coiled coil</keyword>
<dbReference type="OrthoDB" id="2187573at2759"/>
<keyword evidence="2" id="KW-0472">Membrane</keyword>
<dbReference type="VEuPathDB" id="MicrosporidiaDB:TUBRATIS_22860"/>
<keyword evidence="3" id="KW-0430">Lectin</keyword>
<name>A0A437AJI6_9MICR</name>
<evidence type="ECO:0000256" key="2">
    <source>
        <dbReference type="SAM" id="Phobius"/>
    </source>
</evidence>
<dbReference type="EMBL" id="RCSS01000585">
    <property type="protein sequence ID" value="RVD91268.1"/>
    <property type="molecule type" value="Genomic_DNA"/>
</dbReference>
<comment type="caution">
    <text evidence="3">The sequence shown here is derived from an EMBL/GenBank/DDBJ whole genome shotgun (WGS) entry which is preliminary data.</text>
</comment>
<keyword evidence="2" id="KW-0812">Transmembrane</keyword>
<reference evidence="3 4" key="1">
    <citation type="submission" date="2018-10" db="EMBL/GenBank/DDBJ databases">
        <title>Draft genome sequence of the microsporidian Tubulinosema ratisbonensis.</title>
        <authorList>
            <person name="Polonais V."/>
            <person name="Peyretaillade E."/>
            <person name="Niehus S."/>
            <person name="Wawrzyniak I."/>
            <person name="Franchet A."/>
            <person name="Gaspin C."/>
            <person name="Reichstadt M."/>
            <person name="Belser C."/>
            <person name="Labadie K."/>
            <person name="Delbac F."/>
            <person name="Ferrandon D."/>
        </authorList>
    </citation>
    <scope>NUCLEOTIDE SEQUENCE [LARGE SCALE GENOMIC DNA]</scope>
    <source>
        <strain evidence="3 4">Franzen</strain>
    </source>
</reference>
<organism evidence="3 4">
    <name type="scientific">Tubulinosema ratisbonensis</name>
    <dbReference type="NCBI Taxonomy" id="291195"/>
    <lineage>
        <taxon>Eukaryota</taxon>
        <taxon>Fungi</taxon>
        <taxon>Fungi incertae sedis</taxon>
        <taxon>Microsporidia</taxon>
        <taxon>Tubulinosematoidea</taxon>
        <taxon>Tubulinosematidae</taxon>
        <taxon>Tubulinosema</taxon>
    </lineage>
</organism>
<gene>
    <name evidence="3" type="ORF">TUBRATIS_22860</name>
</gene>
<proteinExistence type="predicted"/>